<organism evidence="1 2">
    <name type="scientific">Rasamsonia emersonii (strain ATCC 16479 / CBS 393.64 / IMI 116815)</name>
    <dbReference type="NCBI Taxonomy" id="1408163"/>
    <lineage>
        <taxon>Eukaryota</taxon>
        <taxon>Fungi</taxon>
        <taxon>Dikarya</taxon>
        <taxon>Ascomycota</taxon>
        <taxon>Pezizomycotina</taxon>
        <taxon>Eurotiomycetes</taxon>
        <taxon>Eurotiomycetidae</taxon>
        <taxon>Eurotiales</taxon>
        <taxon>Trichocomaceae</taxon>
        <taxon>Rasamsonia</taxon>
    </lineage>
</organism>
<dbReference type="Gene3D" id="2.40.50.140">
    <property type="entry name" value="Nucleic acid-binding proteins"/>
    <property type="match status" value="1"/>
</dbReference>
<name>A0A0F4Z4G7_RASE3</name>
<dbReference type="InterPro" id="IPR012340">
    <property type="entry name" value="NA-bd_OB-fold"/>
</dbReference>
<dbReference type="GeneID" id="25313579"/>
<comment type="caution">
    <text evidence="1">The sequence shown here is derived from an EMBL/GenBank/DDBJ whole genome shotgun (WGS) entry which is preliminary data.</text>
</comment>
<dbReference type="AlphaFoldDB" id="A0A0F4Z4G7"/>
<dbReference type="GO" id="GO:0043047">
    <property type="term" value="F:single-stranded telomeric DNA binding"/>
    <property type="evidence" value="ECO:0007669"/>
    <property type="project" value="InterPro"/>
</dbReference>
<evidence type="ECO:0008006" key="3">
    <source>
        <dbReference type="Google" id="ProtNLM"/>
    </source>
</evidence>
<dbReference type="InterPro" id="IPR024222">
    <property type="entry name" value="Ten1_fungal"/>
</dbReference>
<dbReference type="OrthoDB" id="5275361at2759"/>
<evidence type="ECO:0000313" key="2">
    <source>
        <dbReference type="Proteomes" id="UP000053958"/>
    </source>
</evidence>
<protein>
    <recommendedName>
        <fullName evidence="3">Telomere length regulation/capping, TEN1</fullName>
    </recommendedName>
</protein>
<accession>A0A0F4Z4G7</accession>
<evidence type="ECO:0000313" key="1">
    <source>
        <dbReference type="EMBL" id="KKA24763.1"/>
    </source>
</evidence>
<reference evidence="1 2" key="1">
    <citation type="submission" date="2015-04" db="EMBL/GenBank/DDBJ databases">
        <authorList>
            <person name="Heijne W.H."/>
            <person name="Fedorova N.D."/>
            <person name="Nierman W.C."/>
            <person name="Vollebregt A.W."/>
            <person name="Zhao Z."/>
            <person name="Wu L."/>
            <person name="Kumar M."/>
            <person name="Stam H."/>
            <person name="van den Berg M.A."/>
            <person name="Pel H.J."/>
        </authorList>
    </citation>
    <scope>NUCLEOTIDE SEQUENCE [LARGE SCALE GENOMIC DNA]</scope>
    <source>
        <strain evidence="1 2">CBS 393.64</strain>
    </source>
</reference>
<dbReference type="GO" id="GO:0016233">
    <property type="term" value="P:telomere capping"/>
    <property type="evidence" value="ECO:0007669"/>
    <property type="project" value="InterPro"/>
</dbReference>
<sequence length="188" mass="21053">MVLIIVHFLTESRSSSIVSDHHERPTPNKTGLPVRACESSSPFQIKIDIDRQSFIFSLSFFSSSVSRYDISTGRLILEHKPAAASAASATTTPIPTTTVPVDINHLLETIKAEDLQVGAWLNVIGYVREDEEKRHSKDDDERKKDQTPAIYVEAVMVFSAGAVNVGEYERILRDAQEVDRRVRRPGME</sequence>
<dbReference type="Proteomes" id="UP000053958">
    <property type="component" value="Unassembled WGS sequence"/>
</dbReference>
<dbReference type="EMBL" id="LASV01000049">
    <property type="protein sequence ID" value="KKA24763.1"/>
    <property type="molecule type" value="Genomic_DNA"/>
</dbReference>
<proteinExistence type="predicted"/>
<gene>
    <name evidence="1" type="ORF">T310_1228</name>
</gene>
<dbReference type="Pfam" id="PF12658">
    <property type="entry name" value="Ten1"/>
    <property type="match status" value="1"/>
</dbReference>
<dbReference type="RefSeq" id="XP_013331375.1">
    <property type="nucleotide sequence ID" value="XM_013475921.1"/>
</dbReference>
<dbReference type="GO" id="GO:1990879">
    <property type="term" value="C:CST complex"/>
    <property type="evidence" value="ECO:0007669"/>
    <property type="project" value="InterPro"/>
</dbReference>
<keyword evidence="2" id="KW-1185">Reference proteome</keyword>